<keyword evidence="1" id="KW-0812">Transmembrane</keyword>
<gene>
    <name evidence="2" type="ORF">RhiirA5_437833</name>
</gene>
<keyword evidence="1" id="KW-1133">Transmembrane helix</keyword>
<sequence>MALSIETVLRIDLLGGIALSIEKRFSFYLVGWRGKISSDCTVKLKETHEQFFLYLSGIISFALIVGIKEKFFNFRFFFILILIINNSQEPVGNSNPLVDRRRSIGRPKSSWIWKYFDSEIRDDYKWAICKLDKLGTDIPCKKEYKTGGSTKNCIDHLLNKHNLCSDGSKDDQV</sequence>
<protein>
    <recommendedName>
        <fullName evidence="4">BED-type domain-containing protein</fullName>
    </recommendedName>
</protein>
<comment type="caution">
    <text evidence="2">The sequence shown here is derived from an EMBL/GenBank/DDBJ whole genome shotgun (WGS) entry which is preliminary data.</text>
</comment>
<organism evidence="2 3">
    <name type="scientific">Rhizophagus irregularis</name>
    <dbReference type="NCBI Taxonomy" id="588596"/>
    <lineage>
        <taxon>Eukaryota</taxon>
        <taxon>Fungi</taxon>
        <taxon>Fungi incertae sedis</taxon>
        <taxon>Mucoromycota</taxon>
        <taxon>Glomeromycotina</taxon>
        <taxon>Glomeromycetes</taxon>
        <taxon>Glomerales</taxon>
        <taxon>Glomeraceae</taxon>
        <taxon>Rhizophagus</taxon>
    </lineage>
</organism>
<name>A0A2N0NK01_9GLOM</name>
<evidence type="ECO:0000313" key="2">
    <source>
        <dbReference type="EMBL" id="PKB94893.1"/>
    </source>
</evidence>
<proteinExistence type="predicted"/>
<reference evidence="2 3" key="1">
    <citation type="submission" date="2016-04" db="EMBL/GenBank/DDBJ databases">
        <title>Genome analyses suggest a sexual origin of heterokaryosis in a supposedly ancient asexual fungus.</title>
        <authorList>
            <person name="Ropars J."/>
            <person name="Sedzielewska K."/>
            <person name="Noel J."/>
            <person name="Charron P."/>
            <person name="Farinelli L."/>
            <person name="Marton T."/>
            <person name="Kruger M."/>
            <person name="Pelin A."/>
            <person name="Brachmann A."/>
            <person name="Corradi N."/>
        </authorList>
    </citation>
    <scope>NUCLEOTIDE SEQUENCE [LARGE SCALE GENOMIC DNA]</scope>
    <source>
        <strain evidence="2 3">A5</strain>
    </source>
</reference>
<keyword evidence="1" id="KW-0472">Membrane</keyword>
<evidence type="ECO:0000313" key="3">
    <source>
        <dbReference type="Proteomes" id="UP000232722"/>
    </source>
</evidence>
<dbReference type="AlphaFoldDB" id="A0A2N0NK01"/>
<dbReference type="Proteomes" id="UP000232722">
    <property type="component" value="Unassembled WGS sequence"/>
</dbReference>
<dbReference type="SMART" id="SM00614">
    <property type="entry name" value="ZnF_BED"/>
    <property type="match status" value="1"/>
</dbReference>
<dbReference type="EMBL" id="LLXJ01005415">
    <property type="protein sequence ID" value="PKB94893.1"/>
    <property type="molecule type" value="Genomic_DNA"/>
</dbReference>
<dbReference type="VEuPathDB" id="FungiDB:RhiirFUN_024755"/>
<dbReference type="VEuPathDB" id="FungiDB:RhiirA1_404289"/>
<accession>A0A2N0NK01</accession>
<feature type="transmembrane region" description="Helical" evidence="1">
    <location>
        <begin position="51"/>
        <end position="67"/>
    </location>
</feature>
<evidence type="ECO:0008006" key="4">
    <source>
        <dbReference type="Google" id="ProtNLM"/>
    </source>
</evidence>
<evidence type="ECO:0000256" key="1">
    <source>
        <dbReference type="SAM" id="Phobius"/>
    </source>
</evidence>
<reference evidence="2 3" key="2">
    <citation type="submission" date="2017-09" db="EMBL/GenBank/DDBJ databases">
        <title>Extensive intraspecific genome diversity in a model arbuscular mycorrhizal fungus.</title>
        <authorList>
            <person name="Chen E.C."/>
            <person name="Morin E."/>
            <person name="Beaudet D."/>
            <person name="Noel J."/>
            <person name="Ndikumana S."/>
            <person name="Charron P."/>
            <person name="St-Onge C."/>
            <person name="Giorgi J."/>
            <person name="Grigoriev I.V."/>
            <person name="Roux C."/>
            <person name="Martin F.M."/>
            <person name="Corradi N."/>
        </authorList>
    </citation>
    <scope>NUCLEOTIDE SEQUENCE [LARGE SCALE GENOMIC DNA]</scope>
    <source>
        <strain evidence="2 3">A5</strain>
    </source>
</reference>